<evidence type="ECO:0000313" key="1">
    <source>
        <dbReference type="EMBL" id="CAI8045172.1"/>
    </source>
</evidence>
<sequence>MHSASCCTVCCTKAYRSIVKASLYIFYSTLGIICTALSSYSQGIQDGWLACPSLHLLARSTNNLGHPIFHRHSYPIYNIQHSVPFAL</sequence>
<dbReference type="EMBL" id="CASHTH010003455">
    <property type="protein sequence ID" value="CAI8045172.1"/>
    <property type="molecule type" value="Genomic_DNA"/>
</dbReference>
<evidence type="ECO:0000313" key="2">
    <source>
        <dbReference type="Proteomes" id="UP001174909"/>
    </source>
</evidence>
<accession>A0AA35TDG8</accession>
<dbReference type="Proteomes" id="UP001174909">
    <property type="component" value="Unassembled WGS sequence"/>
</dbReference>
<dbReference type="AlphaFoldDB" id="A0AA35TDG8"/>
<keyword evidence="2" id="KW-1185">Reference proteome</keyword>
<name>A0AA35TDG8_GEOBA</name>
<reference evidence="1" key="1">
    <citation type="submission" date="2023-03" db="EMBL/GenBank/DDBJ databases">
        <authorList>
            <person name="Steffen K."/>
            <person name="Cardenas P."/>
        </authorList>
    </citation>
    <scope>NUCLEOTIDE SEQUENCE</scope>
</reference>
<proteinExistence type="predicted"/>
<comment type="caution">
    <text evidence="1">The sequence shown here is derived from an EMBL/GenBank/DDBJ whole genome shotgun (WGS) entry which is preliminary data.</text>
</comment>
<organism evidence="1 2">
    <name type="scientific">Geodia barretti</name>
    <name type="common">Barrett's horny sponge</name>
    <dbReference type="NCBI Taxonomy" id="519541"/>
    <lineage>
        <taxon>Eukaryota</taxon>
        <taxon>Metazoa</taxon>
        <taxon>Porifera</taxon>
        <taxon>Demospongiae</taxon>
        <taxon>Heteroscleromorpha</taxon>
        <taxon>Tetractinellida</taxon>
        <taxon>Astrophorina</taxon>
        <taxon>Geodiidae</taxon>
        <taxon>Geodia</taxon>
    </lineage>
</organism>
<protein>
    <submittedName>
        <fullName evidence="1">Uncharacterized protein</fullName>
    </submittedName>
</protein>
<gene>
    <name evidence="1" type="ORF">GBAR_LOCUS25003</name>
</gene>